<accession>A0A8S5RPE9</accession>
<organism evidence="1">
    <name type="scientific">virus sp. ctoYX9</name>
    <dbReference type="NCBI Taxonomy" id="2825822"/>
    <lineage>
        <taxon>Viruses</taxon>
    </lineage>
</organism>
<evidence type="ECO:0000313" key="1">
    <source>
        <dbReference type="EMBL" id="DAE33001.1"/>
    </source>
</evidence>
<protein>
    <submittedName>
        <fullName evidence="1">Uncharacterized protein</fullName>
    </submittedName>
</protein>
<sequence>MSNCRIPYCGLCAFFTAECCDGFGYCAITERGCARNNQCDLDHTKMNPSEIVKALHYIQKWRRGTNTVMPSPYVYGVATDAAIYQLRKIKYHGRNKINP</sequence>
<name>A0A8S5RPE9_9VIRU</name>
<reference evidence="1" key="1">
    <citation type="journal article" date="2021" name="Proc. Natl. Acad. Sci. U.S.A.">
        <title>A Catalog of Tens of Thousands of Viruses from Human Metagenomes Reveals Hidden Associations with Chronic Diseases.</title>
        <authorList>
            <person name="Tisza M.J."/>
            <person name="Buck C.B."/>
        </authorList>
    </citation>
    <scope>NUCLEOTIDE SEQUENCE</scope>
    <source>
        <strain evidence="1">CtoYX9</strain>
    </source>
</reference>
<dbReference type="EMBL" id="BK059131">
    <property type="protein sequence ID" value="DAE33001.1"/>
    <property type="molecule type" value="Genomic_DNA"/>
</dbReference>
<proteinExistence type="predicted"/>